<keyword evidence="1 2" id="KW-0597">Phosphoprotein</keyword>
<feature type="modified residue" description="4-aspartylphosphate" evidence="2">
    <location>
        <position position="25"/>
    </location>
</feature>
<dbReference type="AlphaFoldDB" id="A0A1G2KXQ4"/>
<proteinExistence type="predicted"/>
<accession>A0A1G2KXQ4</accession>
<dbReference type="SUPFAM" id="SSF52172">
    <property type="entry name" value="CheY-like"/>
    <property type="match status" value="2"/>
</dbReference>
<sequence>MHTARDGITGFGLVSEIKPDLVLLDMLLPGLNGMRILEKMKEEGLLPAIPVLIISNSGQPVELERALELGARDYLIKVNFNPQEVLSRAMGLLGTSPPSNAGTRGSHAGTKVLIVEDDVLLADLLEQKFIGAGYEVYRALGAEHARQALVKTDFAAILLDVIFPGTDGLAFLAELKRDEKTARTPILIISNLGQREEIDKGLRLGATDYVVKSNTSPAEIVERVTLLIQRQN</sequence>
<evidence type="ECO:0000313" key="5">
    <source>
        <dbReference type="Proteomes" id="UP000178510"/>
    </source>
</evidence>
<dbReference type="CDD" id="cd17574">
    <property type="entry name" value="REC_OmpR"/>
    <property type="match status" value="1"/>
</dbReference>
<gene>
    <name evidence="4" type="ORF">A3J58_01385</name>
</gene>
<dbReference type="Gene3D" id="3.40.50.2300">
    <property type="match status" value="2"/>
</dbReference>
<dbReference type="CDD" id="cd00156">
    <property type="entry name" value="REC"/>
    <property type="match status" value="1"/>
</dbReference>
<feature type="domain" description="Response regulatory" evidence="3">
    <location>
        <begin position="111"/>
        <end position="227"/>
    </location>
</feature>
<dbReference type="InterPro" id="IPR011006">
    <property type="entry name" value="CheY-like_superfamily"/>
</dbReference>
<dbReference type="PANTHER" id="PTHR44591:SF3">
    <property type="entry name" value="RESPONSE REGULATORY DOMAIN-CONTAINING PROTEIN"/>
    <property type="match status" value="1"/>
</dbReference>
<comment type="caution">
    <text evidence="4">The sequence shown here is derived from an EMBL/GenBank/DDBJ whole genome shotgun (WGS) entry which is preliminary data.</text>
</comment>
<evidence type="ECO:0000256" key="2">
    <source>
        <dbReference type="PROSITE-ProRule" id="PRU00169"/>
    </source>
</evidence>
<organism evidence="4 5">
    <name type="scientific">Candidatus Sungbacteria bacterium RIFCSPHIGHO2_02_FULL_52_23</name>
    <dbReference type="NCBI Taxonomy" id="1802274"/>
    <lineage>
        <taxon>Bacteria</taxon>
        <taxon>Candidatus Sungiibacteriota</taxon>
    </lineage>
</organism>
<dbReference type="InterPro" id="IPR001789">
    <property type="entry name" value="Sig_transdc_resp-reg_receiver"/>
</dbReference>
<feature type="domain" description="Response regulatory" evidence="3">
    <location>
        <begin position="1"/>
        <end position="92"/>
    </location>
</feature>
<dbReference type="Proteomes" id="UP000178510">
    <property type="component" value="Unassembled WGS sequence"/>
</dbReference>
<dbReference type="GO" id="GO:0000160">
    <property type="term" value="P:phosphorelay signal transduction system"/>
    <property type="evidence" value="ECO:0007669"/>
    <property type="project" value="InterPro"/>
</dbReference>
<reference evidence="4 5" key="1">
    <citation type="journal article" date="2016" name="Nat. Commun.">
        <title>Thousands of microbial genomes shed light on interconnected biogeochemical processes in an aquifer system.</title>
        <authorList>
            <person name="Anantharaman K."/>
            <person name="Brown C.T."/>
            <person name="Hug L.A."/>
            <person name="Sharon I."/>
            <person name="Castelle C.J."/>
            <person name="Probst A.J."/>
            <person name="Thomas B.C."/>
            <person name="Singh A."/>
            <person name="Wilkins M.J."/>
            <person name="Karaoz U."/>
            <person name="Brodie E.L."/>
            <person name="Williams K.H."/>
            <person name="Hubbard S.S."/>
            <person name="Banfield J.F."/>
        </authorList>
    </citation>
    <scope>NUCLEOTIDE SEQUENCE [LARGE SCALE GENOMIC DNA]</scope>
</reference>
<protein>
    <recommendedName>
        <fullName evidence="3">Response regulatory domain-containing protein</fullName>
    </recommendedName>
</protein>
<dbReference type="Pfam" id="PF00072">
    <property type="entry name" value="Response_reg"/>
    <property type="match status" value="2"/>
</dbReference>
<dbReference type="EMBL" id="MHQM01000006">
    <property type="protein sequence ID" value="OHA04245.1"/>
    <property type="molecule type" value="Genomic_DNA"/>
</dbReference>
<dbReference type="STRING" id="1802274.A3J58_01385"/>
<dbReference type="SMART" id="SM00448">
    <property type="entry name" value="REC"/>
    <property type="match status" value="2"/>
</dbReference>
<feature type="modified residue" description="4-aspartylphosphate" evidence="2">
    <location>
        <position position="160"/>
    </location>
</feature>
<dbReference type="PANTHER" id="PTHR44591">
    <property type="entry name" value="STRESS RESPONSE REGULATOR PROTEIN 1"/>
    <property type="match status" value="1"/>
</dbReference>
<evidence type="ECO:0000256" key="1">
    <source>
        <dbReference type="ARBA" id="ARBA00022553"/>
    </source>
</evidence>
<dbReference type="PROSITE" id="PS50110">
    <property type="entry name" value="RESPONSE_REGULATORY"/>
    <property type="match status" value="2"/>
</dbReference>
<name>A0A1G2KXQ4_9BACT</name>
<evidence type="ECO:0000259" key="3">
    <source>
        <dbReference type="PROSITE" id="PS50110"/>
    </source>
</evidence>
<dbReference type="InterPro" id="IPR050595">
    <property type="entry name" value="Bact_response_regulator"/>
</dbReference>
<evidence type="ECO:0000313" key="4">
    <source>
        <dbReference type="EMBL" id="OHA04245.1"/>
    </source>
</evidence>